<evidence type="ECO:0000256" key="3">
    <source>
        <dbReference type="ARBA" id="ARBA00022475"/>
    </source>
</evidence>
<keyword evidence="5 7" id="KW-1133">Transmembrane helix</keyword>
<dbReference type="AlphaFoldDB" id="A0A8J3H094"/>
<evidence type="ECO:0000313" key="9">
    <source>
        <dbReference type="Proteomes" id="UP000626220"/>
    </source>
</evidence>
<evidence type="ECO:0000256" key="2">
    <source>
        <dbReference type="ARBA" id="ARBA00007430"/>
    </source>
</evidence>
<feature type="transmembrane region" description="Helical" evidence="7">
    <location>
        <begin position="115"/>
        <end position="139"/>
    </location>
</feature>
<evidence type="ECO:0000256" key="7">
    <source>
        <dbReference type="SAM" id="Phobius"/>
    </source>
</evidence>
<dbReference type="Pfam" id="PF13440">
    <property type="entry name" value="Polysacc_synt_3"/>
    <property type="match status" value="1"/>
</dbReference>
<evidence type="ECO:0000313" key="8">
    <source>
        <dbReference type="EMBL" id="GHF59131.1"/>
    </source>
</evidence>
<evidence type="ECO:0000256" key="5">
    <source>
        <dbReference type="ARBA" id="ARBA00022989"/>
    </source>
</evidence>
<dbReference type="GO" id="GO:0005886">
    <property type="term" value="C:plasma membrane"/>
    <property type="evidence" value="ECO:0007669"/>
    <property type="project" value="UniProtKB-SubCell"/>
</dbReference>
<evidence type="ECO:0000256" key="1">
    <source>
        <dbReference type="ARBA" id="ARBA00004651"/>
    </source>
</evidence>
<keyword evidence="6 7" id="KW-0472">Membrane</keyword>
<feature type="transmembrane region" description="Helical" evidence="7">
    <location>
        <begin position="320"/>
        <end position="344"/>
    </location>
</feature>
<feature type="transmembrane region" description="Helical" evidence="7">
    <location>
        <begin position="89"/>
        <end position="109"/>
    </location>
</feature>
<feature type="transmembrane region" description="Helical" evidence="7">
    <location>
        <begin position="160"/>
        <end position="189"/>
    </location>
</feature>
<reference evidence="8" key="1">
    <citation type="journal article" date="2014" name="Int. J. Syst. Evol. Microbiol.">
        <title>Complete genome sequence of Corynebacterium casei LMG S-19264T (=DSM 44701T), isolated from a smear-ripened cheese.</title>
        <authorList>
            <consortium name="US DOE Joint Genome Institute (JGI-PGF)"/>
            <person name="Walter F."/>
            <person name="Albersmeier A."/>
            <person name="Kalinowski J."/>
            <person name="Ruckert C."/>
        </authorList>
    </citation>
    <scope>NUCLEOTIDE SEQUENCE</scope>
    <source>
        <strain evidence="8">KCTC 42650</strain>
    </source>
</reference>
<evidence type="ECO:0008006" key="10">
    <source>
        <dbReference type="Google" id="ProtNLM"/>
    </source>
</evidence>
<evidence type="ECO:0000256" key="4">
    <source>
        <dbReference type="ARBA" id="ARBA00022692"/>
    </source>
</evidence>
<accession>A0A8J3H094</accession>
<dbReference type="PANTHER" id="PTHR30250">
    <property type="entry name" value="PST FAMILY PREDICTED COLANIC ACID TRANSPORTER"/>
    <property type="match status" value="1"/>
</dbReference>
<keyword evidence="9" id="KW-1185">Reference proteome</keyword>
<dbReference type="InterPro" id="IPR050833">
    <property type="entry name" value="Poly_Biosynth_Transport"/>
</dbReference>
<proteinExistence type="inferred from homology"/>
<dbReference type="RefSeq" id="WP_189681231.1">
    <property type="nucleotide sequence ID" value="NZ_BNCJ01000010.1"/>
</dbReference>
<comment type="similarity">
    <text evidence="2">Belongs to the polysaccharide synthase family.</text>
</comment>
<keyword evidence="3" id="KW-1003">Cell membrane</keyword>
<feature type="transmembrane region" description="Helical" evidence="7">
    <location>
        <begin position="233"/>
        <end position="251"/>
    </location>
</feature>
<gene>
    <name evidence="8" type="ORF">GCM10017056_33290</name>
</gene>
<feature type="transmembrane region" description="Helical" evidence="7">
    <location>
        <begin position="286"/>
        <end position="308"/>
    </location>
</feature>
<feature type="transmembrane region" description="Helical" evidence="7">
    <location>
        <begin position="356"/>
        <end position="374"/>
    </location>
</feature>
<dbReference type="Proteomes" id="UP000626220">
    <property type="component" value="Unassembled WGS sequence"/>
</dbReference>
<sequence>MSHSRFGTFATNLMAYCLSEAAAKASRLLVVVAVARILDASAIGIAAVALATSDILKSLTENGVGQRIVAAPAAEFEATCATARKIFRVWCLGLFALQLVVGGVIGLVQHDPLPFLLIAVLAGEYLFMPAGLVQCALAMRQGKMRQTATIAAGQTVGANTMTALLVLVLPGPMALVLPRLLAAPIWTIAMRRLAPWRPAPGVQGAPLRPFFSYGWAVLGVELVKALRFQADKLIVGMLLGTEALGIYFMAFNAGLGLANSFSQAFSIVLFPHLCTAADHRVALRQALALSLGLITPAVVLQALLAPVYVPLLLGPGWADISGIVSVLCLAAVPGIVWTAAAQWLRANDQPRRELSVTVALTAALIANTMLMAPLGLSAIAWGYLVVATVVQVAAALAALAPTFANAPARKV</sequence>
<comment type="subcellular location">
    <subcellularLocation>
        <location evidence="1">Cell membrane</location>
        <topology evidence="1">Multi-pass membrane protein</topology>
    </subcellularLocation>
</comment>
<dbReference type="EMBL" id="BNCJ01000010">
    <property type="protein sequence ID" value="GHF59131.1"/>
    <property type="molecule type" value="Genomic_DNA"/>
</dbReference>
<comment type="caution">
    <text evidence="8">The sequence shown here is derived from an EMBL/GenBank/DDBJ whole genome shotgun (WGS) entry which is preliminary data.</text>
</comment>
<feature type="transmembrane region" description="Helical" evidence="7">
    <location>
        <begin position="380"/>
        <end position="400"/>
    </location>
</feature>
<protein>
    <recommendedName>
        <fullName evidence="10">Polysaccharide biosynthesis protein</fullName>
    </recommendedName>
</protein>
<keyword evidence="4 7" id="KW-0812">Transmembrane</keyword>
<evidence type="ECO:0000256" key="6">
    <source>
        <dbReference type="ARBA" id="ARBA00023136"/>
    </source>
</evidence>
<name>A0A8J3H094_9RHOB</name>
<organism evidence="8 9">
    <name type="scientific">Seohaeicola zhoushanensis</name>
    <dbReference type="NCBI Taxonomy" id="1569283"/>
    <lineage>
        <taxon>Bacteria</taxon>
        <taxon>Pseudomonadati</taxon>
        <taxon>Pseudomonadota</taxon>
        <taxon>Alphaproteobacteria</taxon>
        <taxon>Rhodobacterales</taxon>
        <taxon>Roseobacteraceae</taxon>
        <taxon>Seohaeicola</taxon>
    </lineage>
</organism>
<dbReference type="PANTHER" id="PTHR30250:SF10">
    <property type="entry name" value="LIPOPOLYSACCHARIDE BIOSYNTHESIS PROTEIN WZXC"/>
    <property type="match status" value="1"/>
</dbReference>
<reference evidence="8" key="2">
    <citation type="submission" date="2020-09" db="EMBL/GenBank/DDBJ databases">
        <authorList>
            <person name="Sun Q."/>
            <person name="Kim S."/>
        </authorList>
    </citation>
    <scope>NUCLEOTIDE SEQUENCE</scope>
    <source>
        <strain evidence="8">KCTC 42650</strain>
    </source>
</reference>